<evidence type="ECO:0000259" key="14">
    <source>
        <dbReference type="SMART" id="SM00409"/>
    </source>
</evidence>
<dbReference type="GO" id="GO:0002376">
    <property type="term" value="P:immune system process"/>
    <property type="evidence" value="ECO:0007669"/>
    <property type="project" value="UniProtKB-KW"/>
</dbReference>
<evidence type="ECO:0000256" key="10">
    <source>
        <dbReference type="ARBA" id="ARBA00023319"/>
    </source>
</evidence>
<keyword evidence="5" id="KW-0391">Immunity</keyword>
<evidence type="ECO:0000256" key="4">
    <source>
        <dbReference type="ARBA" id="ARBA00022729"/>
    </source>
</evidence>
<dbReference type="Gene3D" id="2.60.40.10">
    <property type="entry name" value="Immunoglobulins"/>
    <property type="match status" value="1"/>
</dbReference>
<evidence type="ECO:0000256" key="13">
    <source>
        <dbReference type="SAM" id="SignalP"/>
    </source>
</evidence>
<evidence type="ECO:0000256" key="11">
    <source>
        <dbReference type="ARBA" id="ARBA00043958"/>
    </source>
</evidence>
<feature type="chain" id="PRO_5008896888" evidence="13">
    <location>
        <begin position="19"/>
        <end position="221"/>
    </location>
</feature>
<feature type="domain" description="Immunoglobulin" evidence="14">
    <location>
        <begin position="25"/>
        <end position="124"/>
    </location>
</feature>
<dbReference type="InterPro" id="IPR013106">
    <property type="entry name" value="Ig_V-set"/>
</dbReference>
<gene>
    <name evidence="16" type="primary">Cd300ld</name>
    <name evidence="15" type="synonym">CD300ld</name>
    <name evidence="15" type="synonym">CLM-5</name>
</gene>
<dbReference type="InterPro" id="IPR050671">
    <property type="entry name" value="CD300_family_receptors"/>
</dbReference>
<evidence type="ECO:0000256" key="8">
    <source>
        <dbReference type="ARBA" id="ARBA00023157"/>
    </source>
</evidence>
<evidence type="ECO:0000256" key="5">
    <source>
        <dbReference type="ARBA" id="ARBA00022859"/>
    </source>
</evidence>
<keyword evidence="3 12" id="KW-0812">Transmembrane</keyword>
<dbReference type="AGR" id="MGI:2442358"/>
<keyword evidence="9" id="KW-0675">Receptor</keyword>
<evidence type="ECO:0000256" key="7">
    <source>
        <dbReference type="ARBA" id="ARBA00023136"/>
    </source>
</evidence>
<dbReference type="FunFam" id="2.60.40.10:FF:000370">
    <property type="entry name" value="CMRF35-like molecule 1"/>
    <property type="match status" value="1"/>
</dbReference>
<dbReference type="InterPro" id="IPR013783">
    <property type="entry name" value="Ig-like_fold"/>
</dbReference>
<evidence type="ECO:0000256" key="9">
    <source>
        <dbReference type="ARBA" id="ARBA00023170"/>
    </source>
</evidence>
<accession>A0A1C9ZWJ7</accession>
<dbReference type="MGI" id="MGI:2442358">
    <property type="gene designation" value="Cd300ld"/>
</dbReference>
<sequence length="221" mass="24948">MWQFSALLLFFLPGCCTAQNPVTGPEEVSGQEQGSLTVQCRYSSYWKGYKKYWCRGVPQRSCKTLVETDKAEQLVKKNRVSIRDNQRDFIFTVTMEDLRMSDAGIYWCGITKGGPDPMFKVNVNIDQAPKSSMMTTTATVLKSIQPSAENTGKEQVTQSKEVTQSRPHTRSLLSSIYFLLMVFVELPLLLSMLSAVLWVTRPQRCFGRGENDLVKTHSPVA</sequence>
<keyword evidence="7 12" id="KW-0472">Membrane</keyword>
<keyword evidence="4 13" id="KW-0732">Signal</keyword>
<dbReference type="PANTHER" id="PTHR11860:SF101">
    <property type="entry name" value="CMRF35-LIKE MOLECULE 1"/>
    <property type="match status" value="1"/>
</dbReference>
<comment type="subcellular location">
    <subcellularLocation>
        <location evidence="1">Cell membrane</location>
        <topology evidence="1">Single-pass type I membrane protein</topology>
    </subcellularLocation>
</comment>
<reference evidence="15" key="1">
    <citation type="journal article" date="2016" name="Proc. Natl. Acad. Sci. U.S.A.">
        <title>Functional receptor molecules CD300lf and CD300ld within the CD300 family enable murine noroviruses to infect cells.</title>
        <authorList>
            <person name="Haga K."/>
            <person name="Fujimoto A."/>
            <person name="Takai-Todaka R."/>
            <person name="Miki M."/>
            <person name="Doan Y.H."/>
            <person name="Murakami K."/>
            <person name="Yokoyama M."/>
            <person name="Murata K."/>
            <person name="Nakanishi A."/>
            <person name="Katayama K."/>
        </authorList>
    </citation>
    <scope>NUCLEOTIDE SEQUENCE</scope>
    <source>
        <tissue evidence="15">Leucocyte</tissue>
    </source>
</reference>
<dbReference type="Pfam" id="PF07686">
    <property type="entry name" value="V-set"/>
    <property type="match status" value="1"/>
</dbReference>
<evidence type="ECO:0000256" key="3">
    <source>
        <dbReference type="ARBA" id="ARBA00022692"/>
    </source>
</evidence>
<keyword evidence="2" id="KW-1003">Cell membrane</keyword>
<evidence type="ECO:0000256" key="12">
    <source>
        <dbReference type="SAM" id="Phobius"/>
    </source>
</evidence>
<dbReference type="CDD" id="cd05716">
    <property type="entry name" value="IgV_pIgR_like"/>
    <property type="match status" value="1"/>
</dbReference>
<keyword evidence="6 12" id="KW-1133">Transmembrane helix</keyword>
<keyword evidence="10" id="KW-0393">Immunoglobulin domain</keyword>
<evidence type="ECO:0000313" key="16">
    <source>
        <dbReference type="MGI" id="MGI:2442358"/>
    </source>
</evidence>
<proteinExistence type="evidence at transcript level"/>
<evidence type="ECO:0000256" key="6">
    <source>
        <dbReference type="ARBA" id="ARBA00022989"/>
    </source>
</evidence>
<protein>
    <submittedName>
        <fullName evidence="15">CD300 antigen like family member D</fullName>
    </submittedName>
</protein>
<dbReference type="PANTHER" id="PTHR11860">
    <property type="entry name" value="POLYMERIC-IMMUNOGLOBULIN RECEPTOR"/>
    <property type="match status" value="1"/>
</dbReference>
<feature type="signal peptide" evidence="13">
    <location>
        <begin position="1"/>
        <end position="18"/>
    </location>
</feature>
<dbReference type="InterPro" id="IPR003599">
    <property type="entry name" value="Ig_sub"/>
</dbReference>
<name>A0A1C9ZWJ7_MOUSE</name>
<evidence type="ECO:0000256" key="2">
    <source>
        <dbReference type="ARBA" id="ARBA00022475"/>
    </source>
</evidence>
<evidence type="ECO:0000313" key="15">
    <source>
        <dbReference type="EMBL" id="BAV58390.1"/>
    </source>
</evidence>
<organism evidence="15">
    <name type="scientific">Mus musculus</name>
    <name type="common">Mouse</name>
    <dbReference type="NCBI Taxonomy" id="10090"/>
    <lineage>
        <taxon>Eukaryota</taxon>
        <taxon>Metazoa</taxon>
        <taxon>Chordata</taxon>
        <taxon>Craniata</taxon>
        <taxon>Vertebrata</taxon>
        <taxon>Euteleostomi</taxon>
        <taxon>Mammalia</taxon>
        <taxon>Eutheria</taxon>
        <taxon>Euarchontoglires</taxon>
        <taxon>Glires</taxon>
        <taxon>Rodentia</taxon>
        <taxon>Myomorpha</taxon>
        <taxon>Muroidea</taxon>
        <taxon>Muridae</taxon>
        <taxon>Murinae</taxon>
        <taxon>Mus</taxon>
        <taxon>Mus</taxon>
    </lineage>
</organism>
<dbReference type="SUPFAM" id="SSF48726">
    <property type="entry name" value="Immunoglobulin"/>
    <property type="match status" value="1"/>
</dbReference>
<dbReference type="GO" id="GO:0005886">
    <property type="term" value="C:plasma membrane"/>
    <property type="evidence" value="ECO:0007669"/>
    <property type="project" value="UniProtKB-SubCell"/>
</dbReference>
<feature type="transmembrane region" description="Helical" evidence="12">
    <location>
        <begin position="176"/>
        <end position="199"/>
    </location>
</feature>
<keyword evidence="8" id="KW-1015">Disulfide bond</keyword>
<dbReference type="AlphaFoldDB" id="A0A1C9ZWJ7"/>
<dbReference type="InterPro" id="IPR036179">
    <property type="entry name" value="Ig-like_dom_sf"/>
</dbReference>
<dbReference type="SMART" id="SM00409">
    <property type="entry name" value="IG"/>
    <property type="match status" value="1"/>
</dbReference>
<evidence type="ECO:0000256" key="1">
    <source>
        <dbReference type="ARBA" id="ARBA00004251"/>
    </source>
</evidence>
<dbReference type="EMBL" id="LC132714">
    <property type="protein sequence ID" value="BAV58390.1"/>
    <property type="molecule type" value="mRNA"/>
</dbReference>
<comment type="similarity">
    <text evidence="11">Belongs to the CD300 family.</text>
</comment>